<dbReference type="InterPro" id="IPR011990">
    <property type="entry name" value="TPR-like_helical_dom_sf"/>
</dbReference>
<sequence>MEGRNEHLLINYLDRTLEEKEMREMEALINNDLETRKQWQYLQLAVEAVEYAALYDQVAAVKEQYKTIQPAEVLQAPQKQAVRIRMRRAFSVAAGLLLCVIGLGAYKYFTVSATQVYEKAFVQYTLSTTRSGATVNELEQAFRNKNWNTVIAALNRSSLTDNKALFLAGMAHLQLQQYAESNMLFEQVLANNAQTGDDYFQDEAEFYAAMSNLAGHKTREAIRLLKKIKADKDHLYNKQASQIGNIDLKILTLKAGK</sequence>
<keyword evidence="1" id="KW-1133">Transmembrane helix</keyword>
<keyword evidence="1" id="KW-0472">Membrane</keyword>
<dbReference type="AlphaFoldDB" id="A0A4S8HV46"/>
<feature type="transmembrane region" description="Helical" evidence="1">
    <location>
        <begin position="89"/>
        <end position="109"/>
    </location>
</feature>
<accession>A0A4S8HV46</accession>
<organism evidence="2 3">
    <name type="scientific">Niastella caeni</name>
    <dbReference type="NCBI Taxonomy" id="2569763"/>
    <lineage>
        <taxon>Bacteria</taxon>
        <taxon>Pseudomonadati</taxon>
        <taxon>Bacteroidota</taxon>
        <taxon>Chitinophagia</taxon>
        <taxon>Chitinophagales</taxon>
        <taxon>Chitinophagaceae</taxon>
        <taxon>Niastella</taxon>
    </lineage>
</organism>
<reference evidence="2 3" key="1">
    <citation type="submission" date="2019-04" db="EMBL/GenBank/DDBJ databases">
        <title>Niastella caeni sp. nov., isolated from activated sludge.</title>
        <authorList>
            <person name="Sheng M."/>
        </authorList>
    </citation>
    <scope>NUCLEOTIDE SEQUENCE [LARGE SCALE GENOMIC DNA]</scope>
    <source>
        <strain evidence="2 3">HX-2-15</strain>
    </source>
</reference>
<dbReference type="EMBL" id="STFF01000003">
    <property type="protein sequence ID" value="THU39483.1"/>
    <property type="molecule type" value="Genomic_DNA"/>
</dbReference>
<evidence type="ECO:0000256" key="1">
    <source>
        <dbReference type="SAM" id="Phobius"/>
    </source>
</evidence>
<dbReference type="RefSeq" id="WP_136577615.1">
    <property type="nucleotide sequence ID" value="NZ_STFF01000003.1"/>
</dbReference>
<proteinExistence type="predicted"/>
<keyword evidence="3" id="KW-1185">Reference proteome</keyword>
<dbReference type="Gene3D" id="1.25.40.10">
    <property type="entry name" value="Tetratricopeptide repeat domain"/>
    <property type="match status" value="1"/>
</dbReference>
<comment type="caution">
    <text evidence="2">The sequence shown here is derived from an EMBL/GenBank/DDBJ whole genome shotgun (WGS) entry which is preliminary data.</text>
</comment>
<gene>
    <name evidence="2" type="ORF">FAM09_13345</name>
</gene>
<evidence type="ECO:0000313" key="3">
    <source>
        <dbReference type="Proteomes" id="UP000306918"/>
    </source>
</evidence>
<dbReference type="OrthoDB" id="656028at2"/>
<protein>
    <recommendedName>
        <fullName evidence="4">Tetratricopeptide repeat protein</fullName>
    </recommendedName>
</protein>
<name>A0A4S8HV46_9BACT</name>
<evidence type="ECO:0000313" key="2">
    <source>
        <dbReference type="EMBL" id="THU39483.1"/>
    </source>
</evidence>
<dbReference type="Proteomes" id="UP000306918">
    <property type="component" value="Unassembled WGS sequence"/>
</dbReference>
<evidence type="ECO:0008006" key="4">
    <source>
        <dbReference type="Google" id="ProtNLM"/>
    </source>
</evidence>
<keyword evidence="1" id="KW-0812">Transmembrane</keyword>